<feature type="compositionally biased region" description="Polar residues" evidence="1">
    <location>
        <begin position="77"/>
        <end position="92"/>
    </location>
</feature>
<keyword evidence="4" id="KW-1185">Reference proteome</keyword>
<protein>
    <submittedName>
        <fullName evidence="3">Uncharacterized protein</fullName>
    </submittedName>
</protein>
<dbReference type="EMBL" id="JASCZI010123780">
    <property type="protein sequence ID" value="MED6165618.1"/>
    <property type="molecule type" value="Genomic_DNA"/>
</dbReference>
<evidence type="ECO:0000256" key="1">
    <source>
        <dbReference type="SAM" id="MobiDB-lite"/>
    </source>
</evidence>
<dbReference type="Proteomes" id="UP001341840">
    <property type="component" value="Unassembled WGS sequence"/>
</dbReference>
<comment type="caution">
    <text evidence="3">The sequence shown here is derived from an EMBL/GenBank/DDBJ whole genome shotgun (WGS) entry which is preliminary data.</text>
</comment>
<keyword evidence="2" id="KW-0812">Transmembrane</keyword>
<organism evidence="3 4">
    <name type="scientific">Stylosanthes scabra</name>
    <dbReference type="NCBI Taxonomy" id="79078"/>
    <lineage>
        <taxon>Eukaryota</taxon>
        <taxon>Viridiplantae</taxon>
        <taxon>Streptophyta</taxon>
        <taxon>Embryophyta</taxon>
        <taxon>Tracheophyta</taxon>
        <taxon>Spermatophyta</taxon>
        <taxon>Magnoliopsida</taxon>
        <taxon>eudicotyledons</taxon>
        <taxon>Gunneridae</taxon>
        <taxon>Pentapetalae</taxon>
        <taxon>rosids</taxon>
        <taxon>fabids</taxon>
        <taxon>Fabales</taxon>
        <taxon>Fabaceae</taxon>
        <taxon>Papilionoideae</taxon>
        <taxon>50 kb inversion clade</taxon>
        <taxon>dalbergioids sensu lato</taxon>
        <taxon>Dalbergieae</taxon>
        <taxon>Pterocarpus clade</taxon>
        <taxon>Stylosanthes</taxon>
    </lineage>
</organism>
<keyword evidence="2" id="KW-1133">Transmembrane helix</keyword>
<feature type="compositionally biased region" description="Basic residues" evidence="1">
    <location>
        <begin position="131"/>
        <end position="145"/>
    </location>
</feature>
<accession>A0ABU6V162</accession>
<gene>
    <name evidence="3" type="ORF">PIB30_101329</name>
</gene>
<evidence type="ECO:0000313" key="3">
    <source>
        <dbReference type="EMBL" id="MED6165618.1"/>
    </source>
</evidence>
<proteinExistence type="predicted"/>
<name>A0ABU6V162_9FABA</name>
<evidence type="ECO:0000256" key="2">
    <source>
        <dbReference type="SAM" id="Phobius"/>
    </source>
</evidence>
<feature type="region of interest" description="Disordered" evidence="1">
    <location>
        <begin position="124"/>
        <end position="145"/>
    </location>
</feature>
<sequence length="164" mass="18883">MYYRRGFYRRTIKVAKMRKKSVGKFAGNGRVFVVVIPLLELYVVLIDERNNSDADTKSRGGTRRNIRRLMLDLNRQPKGSNEGSISDSNQPTEDMVGSLDASAVGDPTTQPYLLNHDFDDDDVDSQPVFSSRRRRRRRRRIRRRKGTMGKLLYRVATCICTASH</sequence>
<evidence type="ECO:0000313" key="4">
    <source>
        <dbReference type="Proteomes" id="UP001341840"/>
    </source>
</evidence>
<feature type="region of interest" description="Disordered" evidence="1">
    <location>
        <begin position="72"/>
        <end position="102"/>
    </location>
</feature>
<reference evidence="3 4" key="1">
    <citation type="journal article" date="2023" name="Plants (Basel)">
        <title>Bridging the Gap: Combining Genomics and Transcriptomics Approaches to Understand Stylosanthes scabra, an Orphan Legume from the Brazilian Caatinga.</title>
        <authorList>
            <person name="Ferreira-Neto J.R.C."/>
            <person name="da Silva M.D."/>
            <person name="Binneck E."/>
            <person name="de Melo N.F."/>
            <person name="da Silva R.H."/>
            <person name="de Melo A.L.T.M."/>
            <person name="Pandolfi V."/>
            <person name="Bustamante F.O."/>
            <person name="Brasileiro-Vidal A.C."/>
            <person name="Benko-Iseppon A.M."/>
        </authorList>
    </citation>
    <scope>NUCLEOTIDE SEQUENCE [LARGE SCALE GENOMIC DNA]</scope>
    <source>
        <tissue evidence="3">Leaves</tissue>
    </source>
</reference>
<feature type="transmembrane region" description="Helical" evidence="2">
    <location>
        <begin position="21"/>
        <end position="45"/>
    </location>
</feature>
<keyword evidence="2" id="KW-0472">Membrane</keyword>